<reference evidence="4" key="2">
    <citation type="submission" date="2021-03" db="EMBL/GenBank/DDBJ databases">
        <title>Complete genome sequence of Burkholderia seminalis 869T2.</title>
        <authorList>
            <person name="Hung S.-H."/>
            <person name="Huang C.-T."/>
            <person name="Huang C.-C."/>
            <person name="Kuo C.-H."/>
        </authorList>
    </citation>
    <scope>NUCLEOTIDE SEQUENCE</scope>
    <source>
        <strain evidence="4">869T2</strain>
    </source>
</reference>
<dbReference type="PROSITE" id="PS50111">
    <property type="entry name" value="CHEMOTAXIS_TRANSDUC_2"/>
    <property type="match status" value="1"/>
</dbReference>
<dbReference type="GO" id="GO:0006935">
    <property type="term" value="P:chemotaxis"/>
    <property type="evidence" value="ECO:0007669"/>
    <property type="project" value="InterPro"/>
</dbReference>
<reference evidence="4" key="1">
    <citation type="submission" date="2014-04" db="EMBL/GenBank/DDBJ databases">
        <authorList>
            <person name="Ho Y.-N."/>
            <person name="Huang C.-C."/>
        </authorList>
    </citation>
    <scope>NUCLEOTIDE SEQUENCE</scope>
    <source>
        <strain evidence="4">869T2</strain>
    </source>
</reference>
<dbReference type="SUPFAM" id="SSF58104">
    <property type="entry name" value="Methyl-accepting chemotaxis protein (MCP) signaling domain"/>
    <property type="match status" value="1"/>
</dbReference>
<sequence length="128" mass="13976">MRKHGWRTHYAHQYRIAQSPSGIWRCSLPSKIWHRKPTAFLALNAAVDAARADEQGRGVAVVAGEVRTLAQRSAVAAKEINELIGTSVSHVAAGSNPVSNAGATMEEIVRSQAIDKRRPSVIKRVRTL</sequence>
<dbReference type="InterPro" id="IPR051310">
    <property type="entry name" value="MCP_chemotaxis"/>
</dbReference>
<evidence type="ECO:0000256" key="2">
    <source>
        <dbReference type="PROSITE-ProRule" id="PRU00284"/>
    </source>
</evidence>
<dbReference type="PANTHER" id="PTHR43531">
    <property type="entry name" value="PROTEIN ICFG"/>
    <property type="match status" value="1"/>
</dbReference>
<dbReference type="GO" id="GO:0004888">
    <property type="term" value="F:transmembrane signaling receptor activity"/>
    <property type="evidence" value="ECO:0007669"/>
    <property type="project" value="InterPro"/>
</dbReference>
<protein>
    <recommendedName>
        <fullName evidence="3">Methyl-accepting transducer domain-containing protein</fullName>
    </recommendedName>
</protein>
<name>A0A8A8DEN0_9BURK</name>
<dbReference type="EMBL" id="CP072521">
    <property type="protein sequence ID" value="QTO22901.1"/>
    <property type="molecule type" value="Genomic_DNA"/>
</dbReference>
<dbReference type="InterPro" id="IPR004089">
    <property type="entry name" value="MCPsignal_dom"/>
</dbReference>
<dbReference type="GO" id="GO:0005886">
    <property type="term" value="C:plasma membrane"/>
    <property type="evidence" value="ECO:0007669"/>
    <property type="project" value="TreeGrafter"/>
</dbReference>
<dbReference type="Gene3D" id="1.10.287.950">
    <property type="entry name" value="Methyl-accepting chemotaxis protein"/>
    <property type="match status" value="1"/>
</dbReference>
<evidence type="ECO:0000256" key="1">
    <source>
        <dbReference type="ARBA" id="ARBA00029447"/>
    </source>
</evidence>
<organism evidence="4 5">
    <name type="scientific">Burkholderia seminalis</name>
    <dbReference type="NCBI Taxonomy" id="488731"/>
    <lineage>
        <taxon>Bacteria</taxon>
        <taxon>Pseudomonadati</taxon>
        <taxon>Pseudomonadota</taxon>
        <taxon>Betaproteobacteria</taxon>
        <taxon>Burkholderiales</taxon>
        <taxon>Burkholderiaceae</taxon>
        <taxon>Burkholderia</taxon>
        <taxon>Burkholderia cepacia complex</taxon>
    </lineage>
</organism>
<dbReference type="PRINTS" id="PR00260">
    <property type="entry name" value="CHEMTRNSDUCR"/>
</dbReference>
<evidence type="ECO:0000313" key="5">
    <source>
        <dbReference type="Proteomes" id="UP000027834"/>
    </source>
</evidence>
<accession>A0A8A8DEN0</accession>
<dbReference type="InterPro" id="IPR004090">
    <property type="entry name" value="Chemotax_Me-accpt_rcpt"/>
</dbReference>
<dbReference type="Pfam" id="PF00015">
    <property type="entry name" value="MCPsignal"/>
    <property type="match status" value="1"/>
</dbReference>
<comment type="similarity">
    <text evidence="1">Belongs to the methyl-accepting chemotaxis (MCP) protein family.</text>
</comment>
<evidence type="ECO:0000313" key="4">
    <source>
        <dbReference type="EMBL" id="QTO22901.1"/>
    </source>
</evidence>
<dbReference type="Proteomes" id="UP000027834">
    <property type="component" value="Chromosome 2"/>
</dbReference>
<dbReference type="AlphaFoldDB" id="A0A8A8DEN0"/>
<dbReference type="PANTHER" id="PTHR43531:SF5">
    <property type="entry name" value="METHYL-ACCEPTING CHEMOTAXIS PROTEIN III"/>
    <property type="match status" value="1"/>
</dbReference>
<proteinExistence type="inferred from homology"/>
<keyword evidence="5" id="KW-1185">Reference proteome</keyword>
<gene>
    <name evidence="4" type="ORF">DT99_024830</name>
</gene>
<dbReference type="GO" id="GO:0007165">
    <property type="term" value="P:signal transduction"/>
    <property type="evidence" value="ECO:0007669"/>
    <property type="project" value="UniProtKB-KW"/>
</dbReference>
<evidence type="ECO:0000259" key="3">
    <source>
        <dbReference type="PROSITE" id="PS50111"/>
    </source>
</evidence>
<keyword evidence="2" id="KW-0807">Transducer</keyword>
<feature type="domain" description="Methyl-accepting transducer" evidence="3">
    <location>
        <begin position="38"/>
        <end position="109"/>
    </location>
</feature>